<evidence type="ECO:0000313" key="2">
    <source>
        <dbReference type="EMBL" id="GES78666.1"/>
    </source>
</evidence>
<gene>
    <name evidence="2" type="ORF">RCL2_000598000</name>
    <name evidence="1" type="ORF">RclHR1_08690003</name>
</gene>
<evidence type="ECO:0000313" key="3">
    <source>
        <dbReference type="Proteomes" id="UP000247702"/>
    </source>
</evidence>
<dbReference type="OrthoDB" id="2452946at2759"/>
<evidence type="ECO:0008006" key="4">
    <source>
        <dbReference type="Google" id="ProtNLM"/>
    </source>
</evidence>
<keyword evidence="3" id="KW-1185">Reference proteome</keyword>
<name>A0A2Z6SFV4_9GLOM</name>
<sequence length="477" mass="55991">MPSLNKDILFLVFEELQEDAKSLFSCLMVNKTWCETAVPILWRNPWRYNINYITSVQQFEIIATYLSDDTKEFLTEKGIQLPSIPLYFDYISFCRSFNVPVLNNMISVRSSEPRNQSILQEIYNLIARKCEMKYLNIESIKHQIFYSPEAKARLESLCELKCDTSIDSSYFEGLASICHDIQRLIIINKSLLLNNPLVKLIRKQKNLKYFEWKDDFGSGDYVEDPYREIFLALQKSADTLNFLIITFEYIENYNYEQIPLQDELLTKLRKLKTLIITGDVLITFSDDHLKKMVYPELEVFNMDFISLCETSSIIENSGGHLKELPLSYDYYDNCYDNIDDDESLIFIRRIYGKCPKIENLSLLLICSNQYFTEFERVLKDCQKLKTLTLRVVNIEEETSEELLSILIRSAPTNLREIRFLNNFKFSLKSLEEFLEGWRGRDAISIHTTNSTHKGDDYVNLINGYINEGVVKEFKYDP</sequence>
<protein>
    <recommendedName>
        <fullName evidence="4">F-box domain-containing protein</fullName>
    </recommendedName>
</protein>
<organism evidence="1 3">
    <name type="scientific">Rhizophagus clarus</name>
    <dbReference type="NCBI Taxonomy" id="94130"/>
    <lineage>
        <taxon>Eukaryota</taxon>
        <taxon>Fungi</taxon>
        <taxon>Fungi incertae sedis</taxon>
        <taxon>Mucoromycota</taxon>
        <taxon>Glomeromycotina</taxon>
        <taxon>Glomeromycetes</taxon>
        <taxon>Glomerales</taxon>
        <taxon>Glomeraceae</taxon>
        <taxon>Rhizophagus</taxon>
    </lineage>
</organism>
<accession>A0A2Z6SFV4</accession>
<dbReference type="EMBL" id="BLAL01000040">
    <property type="protein sequence ID" value="GES78666.1"/>
    <property type="molecule type" value="Genomic_DNA"/>
</dbReference>
<dbReference type="Proteomes" id="UP000247702">
    <property type="component" value="Unassembled WGS sequence"/>
</dbReference>
<dbReference type="SUPFAM" id="SSF52047">
    <property type="entry name" value="RNI-like"/>
    <property type="match status" value="1"/>
</dbReference>
<reference evidence="1 3" key="1">
    <citation type="submission" date="2017-11" db="EMBL/GenBank/DDBJ databases">
        <title>The genome of Rhizophagus clarus HR1 reveals common genetic basis of auxotrophy among arbuscular mycorrhizal fungi.</title>
        <authorList>
            <person name="Kobayashi Y."/>
        </authorList>
    </citation>
    <scope>NUCLEOTIDE SEQUENCE [LARGE SCALE GENOMIC DNA]</scope>
    <source>
        <strain evidence="1 3">HR1</strain>
    </source>
</reference>
<reference evidence="2" key="2">
    <citation type="submission" date="2019-10" db="EMBL/GenBank/DDBJ databases">
        <title>Conservation and host-specific expression of non-tandemly repeated heterogenous ribosome RNA gene in arbuscular mycorrhizal fungi.</title>
        <authorList>
            <person name="Maeda T."/>
            <person name="Kobayashi Y."/>
            <person name="Nakagawa T."/>
            <person name="Ezawa T."/>
            <person name="Yamaguchi K."/>
            <person name="Bino T."/>
            <person name="Nishimoto Y."/>
            <person name="Shigenobu S."/>
            <person name="Kawaguchi M."/>
        </authorList>
    </citation>
    <scope>NUCLEOTIDE SEQUENCE</scope>
    <source>
        <strain evidence="2">HR1</strain>
    </source>
</reference>
<comment type="caution">
    <text evidence="1">The sequence shown here is derived from an EMBL/GenBank/DDBJ whole genome shotgun (WGS) entry which is preliminary data.</text>
</comment>
<evidence type="ECO:0000313" key="1">
    <source>
        <dbReference type="EMBL" id="GBC09200.1"/>
    </source>
</evidence>
<dbReference type="Proteomes" id="UP000615446">
    <property type="component" value="Unassembled WGS sequence"/>
</dbReference>
<proteinExistence type="predicted"/>
<dbReference type="EMBL" id="BEXD01004280">
    <property type="protein sequence ID" value="GBC09200.1"/>
    <property type="molecule type" value="Genomic_DNA"/>
</dbReference>
<dbReference type="AlphaFoldDB" id="A0A2Z6SFV4"/>
<dbReference type="Gene3D" id="3.80.10.10">
    <property type="entry name" value="Ribonuclease Inhibitor"/>
    <property type="match status" value="1"/>
</dbReference>
<dbReference type="InterPro" id="IPR032675">
    <property type="entry name" value="LRR_dom_sf"/>
</dbReference>